<dbReference type="InterPro" id="IPR021833">
    <property type="entry name" value="DUF3425"/>
</dbReference>
<dbReference type="AlphaFoldDB" id="A0AAJ0BDV1"/>
<dbReference type="EMBL" id="MU839836">
    <property type="protein sequence ID" value="KAK1754056.1"/>
    <property type="molecule type" value="Genomic_DNA"/>
</dbReference>
<proteinExistence type="predicted"/>
<organism evidence="1 2">
    <name type="scientific">Echria macrotheca</name>
    <dbReference type="NCBI Taxonomy" id="438768"/>
    <lineage>
        <taxon>Eukaryota</taxon>
        <taxon>Fungi</taxon>
        <taxon>Dikarya</taxon>
        <taxon>Ascomycota</taxon>
        <taxon>Pezizomycotina</taxon>
        <taxon>Sordariomycetes</taxon>
        <taxon>Sordariomycetidae</taxon>
        <taxon>Sordariales</taxon>
        <taxon>Schizotheciaceae</taxon>
        <taxon>Echria</taxon>
    </lineage>
</organism>
<dbReference type="PANTHER" id="PTHR38116:SF9">
    <property type="entry name" value="BZIP DOMAIN-CONTAINING PROTEIN"/>
    <property type="match status" value="1"/>
</dbReference>
<evidence type="ECO:0000313" key="1">
    <source>
        <dbReference type="EMBL" id="KAK1754056.1"/>
    </source>
</evidence>
<feature type="non-terminal residue" evidence="1">
    <location>
        <position position="247"/>
    </location>
</feature>
<accession>A0AAJ0BDV1</accession>
<keyword evidence="2" id="KW-1185">Reference proteome</keyword>
<dbReference type="Pfam" id="PF11905">
    <property type="entry name" value="DUF3425"/>
    <property type="match status" value="1"/>
</dbReference>
<dbReference type="Proteomes" id="UP001239445">
    <property type="component" value="Unassembled WGS sequence"/>
</dbReference>
<name>A0AAJ0BDV1_9PEZI</name>
<reference evidence="1" key="1">
    <citation type="submission" date="2023-06" db="EMBL/GenBank/DDBJ databases">
        <title>Genome-scale phylogeny and comparative genomics of the fungal order Sordariales.</title>
        <authorList>
            <consortium name="Lawrence Berkeley National Laboratory"/>
            <person name="Hensen N."/>
            <person name="Bonometti L."/>
            <person name="Westerberg I."/>
            <person name="Brannstrom I.O."/>
            <person name="Guillou S."/>
            <person name="Cros-Aarteil S."/>
            <person name="Calhoun S."/>
            <person name="Haridas S."/>
            <person name="Kuo A."/>
            <person name="Mondo S."/>
            <person name="Pangilinan J."/>
            <person name="Riley R."/>
            <person name="Labutti K."/>
            <person name="Andreopoulos B."/>
            <person name="Lipzen A."/>
            <person name="Chen C."/>
            <person name="Yanf M."/>
            <person name="Daum C."/>
            <person name="Ng V."/>
            <person name="Clum A."/>
            <person name="Steindorff A."/>
            <person name="Ohm R."/>
            <person name="Martin F."/>
            <person name="Silar P."/>
            <person name="Natvig D."/>
            <person name="Lalanne C."/>
            <person name="Gautier V."/>
            <person name="Ament-Velasquez S.L."/>
            <person name="Kruys A."/>
            <person name="Hutchinson M.I."/>
            <person name="Powell A.J."/>
            <person name="Barry K."/>
            <person name="Miller A.N."/>
            <person name="Grigoriev I.V."/>
            <person name="Debuchy R."/>
            <person name="Gladieux P."/>
            <person name="Thoren M.H."/>
            <person name="Johannesson H."/>
        </authorList>
    </citation>
    <scope>NUCLEOTIDE SEQUENCE</scope>
    <source>
        <strain evidence="1">PSN4</strain>
    </source>
</reference>
<dbReference type="PANTHER" id="PTHR38116">
    <property type="entry name" value="CHROMOSOME 7, WHOLE GENOME SHOTGUN SEQUENCE"/>
    <property type="match status" value="1"/>
</dbReference>
<gene>
    <name evidence="1" type="ORF">QBC47DRAFT_385505</name>
</gene>
<comment type="caution">
    <text evidence="1">The sequence shown here is derived from an EMBL/GenBank/DDBJ whole genome shotgun (WGS) entry which is preliminary data.</text>
</comment>
<evidence type="ECO:0000313" key="2">
    <source>
        <dbReference type="Proteomes" id="UP001239445"/>
    </source>
</evidence>
<protein>
    <submittedName>
        <fullName evidence="1">Uncharacterized protein</fullName>
    </submittedName>
</protein>
<sequence>MYLPLGVYGVRTAEEGLVLSPECANLDSSSLLDENGFMDLLTPSFLPYEMEPATRSPSDGGSWSLSDLEPVSTSTASSDFPDSYLLPMNDLTLLRAMLRIATRLNADKVWELTAVSSFNLGTGPPAELLPPTWQPTTSQLLVPHHPLVDLLPWPTCRDRLISIMSLPLEARPPPARDELALVNFTYDMEDGAEGMRIWGDDPYDETSWEVGQVVFERWWFIFDRSVIERSNHWRQLRGAAPLRLVAA</sequence>